<dbReference type="Pfam" id="PF04304">
    <property type="entry name" value="DUF454"/>
    <property type="match status" value="1"/>
</dbReference>
<name>A0A939GXE5_9BURK</name>
<evidence type="ECO:0000256" key="1">
    <source>
        <dbReference type="SAM" id="Phobius"/>
    </source>
</evidence>
<keyword evidence="1" id="KW-1133">Transmembrane helix</keyword>
<dbReference type="PANTHER" id="PTHR35813">
    <property type="entry name" value="INNER MEMBRANE PROTEIN YBAN"/>
    <property type="match status" value="1"/>
</dbReference>
<dbReference type="PANTHER" id="PTHR35813:SF1">
    <property type="entry name" value="INNER MEMBRANE PROTEIN YBAN"/>
    <property type="match status" value="1"/>
</dbReference>
<feature type="transmembrane region" description="Helical" evidence="1">
    <location>
        <begin position="95"/>
        <end position="112"/>
    </location>
</feature>
<dbReference type="PIRSF" id="PIRSF016789">
    <property type="entry name" value="DUF454"/>
    <property type="match status" value="1"/>
</dbReference>
<evidence type="ECO:0000313" key="2">
    <source>
        <dbReference type="EMBL" id="MBO1248354.1"/>
    </source>
</evidence>
<dbReference type="RefSeq" id="WP_207573958.1">
    <property type="nucleotide sequence ID" value="NZ_JAFNME010000001.1"/>
</dbReference>
<reference evidence="2" key="1">
    <citation type="submission" date="2021-03" db="EMBL/GenBank/DDBJ databases">
        <title>Comamonas denitrificans.</title>
        <authorList>
            <person name="Finster K."/>
        </authorList>
    </citation>
    <scope>NUCLEOTIDE SEQUENCE</scope>
    <source>
        <strain evidence="2">MM2021_4</strain>
    </source>
</reference>
<keyword evidence="1" id="KW-0812">Transmembrane</keyword>
<dbReference type="AlphaFoldDB" id="A0A939GXE5"/>
<comment type="caution">
    <text evidence="2">The sequence shown here is derived from an EMBL/GenBank/DDBJ whole genome shotgun (WGS) entry which is preliminary data.</text>
</comment>
<dbReference type="GO" id="GO:0005886">
    <property type="term" value="C:plasma membrane"/>
    <property type="evidence" value="ECO:0007669"/>
    <property type="project" value="TreeGrafter"/>
</dbReference>
<keyword evidence="3" id="KW-1185">Reference proteome</keyword>
<dbReference type="InterPro" id="IPR007401">
    <property type="entry name" value="DUF454"/>
</dbReference>
<sequence>MRWVLRFFALLCLGLGIVGVFLPGLPTTVFILMASWAAARSSPRIHAWLHRHKLFGPMLRNWEAGGYVSRRAKYSAAITMALSAAILWWLAQPWWAPMLASSCMAGVLLWLWRRPEPPTATAKN</sequence>
<dbReference type="EMBL" id="JAFNME010000001">
    <property type="protein sequence ID" value="MBO1248354.1"/>
    <property type="molecule type" value="Genomic_DNA"/>
</dbReference>
<feature type="transmembrane region" description="Helical" evidence="1">
    <location>
        <begin position="6"/>
        <end position="34"/>
    </location>
</feature>
<proteinExistence type="predicted"/>
<keyword evidence="1" id="KW-0472">Membrane</keyword>
<protein>
    <submittedName>
        <fullName evidence="2">YbaN family protein</fullName>
    </submittedName>
</protein>
<organism evidence="2 3">
    <name type="scientific">Comamonas denitrificans</name>
    <dbReference type="NCBI Taxonomy" id="117506"/>
    <lineage>
        <taxon>Bacteria</taxon>
        <taxon>Pseudomonadati</taxon>
        <taxon>Pseudomonadota</taxon>
        <taxon>Betaproteobacteria</taxon>
        <taxon>Burkholderiales</taxon>
        <taxon>Comamonadaceae</taxon>
        <taxon>Comamonas</taxon>
    </lineage>
</organism>
<accession>A0A939GXE5</accession>
<dbReference type="Proteomes" id="UP000664731">
    <property type="component" value="Unassembled WGS sequence"/>
</dbReference>
<gene>
    <name evidence="2" type="ORF">J1777_00660</name>
</gene>
<evidence type="ECO:0000313" key="3">
    <source>
        <dbReference type="Proteomes" id="UP000664731"/>
    </source>
</evidence>